<name>A0A922S1C0_SCHHA</name>
<dbReference type="RefSeq" id="XP_051070222.1">
    <property type="nucleotide sequence ID" value="XM_051218644.1"/>
</dbReference>
<dbReference type="EMBL" id="AMPZ03000002">
    <property type="protein sequence ID" value="KAH9589656.1"/>
    <property type="molecule type" value="Genomic_DNA"/>
</dbReference>
<keyword evidence="8" id="KW-1185">Reference proteome</keyword>
<dbReference type="CTD" id="75578108"/>
<sequence length="358" mass="41688">MLPSLLVIIYLVNNSLLKIYGDHVPCDKLNLQSNNDQKTIICSDTYSKFDRYYYSQVIRYNQPLPIVDVTFRQINDYVEIFKPSFIIKFYGMPYENISIGIDGFITLKHSNDEYPKIGFITMLLIRGDTRFQVEIGNNEKVVVIKFVSEIYNVKANCYIYRNGKISFYYEKIPDNIKEILLWPMMNNGLWCSHSTHPTPIKKEYSAILTHESLIEDGTLVEFEPMSDVCDIHNTKDLCINTNRAESQCYWCSMIEKCSNGRDYHADIWMKNGCDANNISQPQRPQNLTPKGIRESAVQTTNVNNISFSIPPNFSEGKQISNSYTYLFFVIPLLILFIIFSIYFVRLILIRLRLLKVRI</sequence>
<evidence type="ECO:0000256" key="5">
    <source>
        <dbReference type="SAM" id="Phobius"/>
    </source>
</evidence>
<evidence type="ECO:0000256" key="6">
    <source>
        <dbReference type="SAM" id="SignalP"/>
    </source>
</evidence>
<organism evidence="7 8">
    <name type="scientific">Schistosoma haematobium</name>
    <name type="common">Blood fluke</name>
    <dbReference type="NCBI Taxonomy" id="6185"/>
    <lineage>
        <taxon>Eukaryota</taxon>
        <taxon>Metazoa</taxon>
        <taxon>Spiralia</taxon>
        <taxon>Lophotrochozoa</taxon>
        <taxon>Platyhelminthes</taxon>
        <taxon>Trematoda</taxon>
        <taxon>Digenea</taxon>
        <taxon>Strigeidida</taxon>
        <taxon>Schistosomatoidea</taxon>
        <taxon>Schistosomatidae</taxon>
        <taxon>Schistosoma</taxon>
    </lineage>
</organism>
<dbReference type="InterPro" id="IPR031152">
    <property type="entry name" value="PLXDC"/>
</dbReference>
<evidence type="ECO:0000313" key="7">
    <source>
        <dbReference type="EMBL" id="KAH9589656.1"/>
    </source>
</evidence>
<keyword evidence="2 5" id="KW-0812">Transmembrane</keyword>
<reference evidence="7" key="2">
    <citation type="journal article" date="2019" name="Gigascience">
        <title>High-quality Schistosoma haematobium genome achieved by single-molecule and long-range sequencing.</title>
        <authorList>
            <person name="Stroehlein A.J."/>
            <person name="Korhonen P.K."/>
            <person name="Chong T.M."/>
            <person name="Lim Y.L."/>
            <person name="Chan K.G."/>
            <person name="Webster B."/>
            <person name="Rollinson D."/>
            <person name="Brindley P.J."/>
            <person name="Gasser R.B."/>
            <person name="Young N.D."/>
        </authorList>
    </citation>
    <scope>NUCLEOTIDE SEQUENCE</scope>
</reference>
<feature type="transmembrane region" description="Helical" evidence="5">
    <location>
        <begin position="323"/>
        <end position="348"/>
    </location>
</feature>
<reference evidence="7" key="1">
    <citation type="journal article" date="2012" name="Nat. Genet.">
        <title>Whole-genome sequence of Schistosoma haematobium.</title>
        <authorList>
            <person name="Young N.D."/>
            <person name="Jex A.R."/>
            <person name="Li B."/>
            <person name="Liu S."/>
            <person name="Yang L."/>
            <person name="Xiong Z."/>
            <person name="Li Y."/>
            <person name="Cantacessi C."/>
            <person name="Hall R.S."/>
            <person name="Xu X."/>
            <person name="Chen F."/>
            <person name="Wu X."/>
            <person name="Zerlotini A."/>
            <person name="Oliveira G."/>
            <person name="Hofmann A."/>
            <person name="Zhang G."/>
            <person name="Fang X."/>
            <person name="Kang Y."/>
            <person name="Campbell B.E."/>
            <person name="Loukas A."/>
            <person name="Ranganathan S."/>
            <person name="Rollinson D."/>
            <person name="Rinaldi G."/>
            <person name="Brindley P.J."/>
            <person name="Yang H."/>
            <person name="Wang J."/>
            <person name="Wang J."/>
            <person name="Gasser R.B."/>
        </authorList>
    </citation>
    <scope>NUCLEOTIDE SEQUENCE</scope>
</reference>
<feature type="signal peptide" evidence="6">
    <location>
        <begin position="1"/>
        <end position="21"/>
    </location>
</feature>
<proteinExistence type="predicted"/>
<dbReference type="PANTHER" id="PTHR13055:SF12">
    <property type="entry name" value="LD40707P"/>
    <property type="match status" value="1"/>
</dbReference>
<dbReference type="PANTHER" id="PTHR13055">
    <property type="entry name" value="TUMOR ENDOTHELIAL MARKER 7 RELATED"/>
    <property type="match status" value="1"/>
</dbReference>
<keyword evidence="3 6" id="KW-0732">Signal</keyword>
<reference evidence="7" key="4">
    <citation type="journal article" date="2022" name="PLoS Pathog.">
        <title>Chromosome-level genome of Schistosoma haematobium underpins genome-wide explorations of molecular variation.</title>
        <authorList>
            <person name="Stroehlein A.J."/>
            <person name="Korhonen P.K."/>
            <person name="Lee V.V."/>
            <person name="Ralph S.A."/>
            <person name="Mentink-Kane M."/>
            <person name="You H."/>
            <person name="McManus D.P."/>
            <person name="Tchuente L.T."/>
            <person name="Stothard J.R."/>
            <person name="Kaur P."/>
            <person name="Dudchenko O."/>
            <person name="Aiden E.L."/>
            <person name="Yang B."/>
            <person name="Yang H."/>
            <person name="Emery A.M."/>
            <person name="Webster B.L."/>
            <person name="Brindley P.J."/>
            <person name="Rollinson D."/>
            <person name="Chang B.C.H."/>
            <person name="Gasser R.B."/>
            <person name="Young N.D."/>
        </authorList>
    </citation>
    <scope>NUCLEOTIDE SEQUENCE</scope>
</reference>
<dbReference type="AlphaFoldDB" id="A0A922S1C0"/>
<evidence type="ECO:0000256" key="1">
    <source>
        <dbReference type="ARBA" id="ARBA00004479"/>
    </source>
</evidence>
<dbReference type="GO" id="GO:0016020">
    <property type="term" value="C:membrane"/>
    <property type="evidence" value="ECO:0007669"/>
    <property type="project" value="UniProtKB-SubCell"/>
</dbReference>
<gene>
    <name evidence="7" type="ORF">MS3_00010283</name>
</gene>
<reference evidence="7" key="3">
    <citation type="submission" date="2021-06" db="EMBL/GenBank/DDBJ databases">
        <title>Chromosome-level genome assembly for S. haematobium.</title>
        <authorList>
            <person name="Stroehlein A.J."/>
        </authorList>
    </citation>
    <scope>NUCLEOTIDE SEQUENCE</scope>
</reference>
<evidence type="ECO:0000313" key="8">
    <source>
        <dbReference type="Proteomes" id="UP000471633"/>
    </source>
</evidence>
<comment type="subcellular location">
    <subcellularLocation>
        <location evidence="1">Membrane</location>
        <topology evidence="1">Single-pass type I membrane protein</topology>
    </subcellularLocation>
</comment>
<evidence type="ECO:0000256" key="2">
    <source>
        <dbReference type="ARBA" id="ARBA00022692"/>
    </source>
</evidence>
<feature type="chain" id="PRO_5038124825" evidence="6">
    <location>
        <begin position="22"/>
        <end position="358"/>
    </location>
</feature>
<dbReference type="Proteomes" id="UP000471633">
    <property type="component" value="Unassembled WGS sequence"/>
</dbReference>
<protein>
    <submittedName>
        <fullName evidence="7">Uncharacterized protein</fullName>
    </submittedName>
</protein>
<accession>A0A922S1C0</accession>
<dbReference type="GeneID" id="75578108"/>
<comment type="caution">
    <text evidence="7">The sequence shown here is derived from an EMBL/GenBank/DDBJ whole genome shotgun (WGS) entry which is preliminary data.</text>
</comment>
<evidence type="ECO:0000256" key="3">
    <source>
        <dbReference type="ARBA" id="ARBA00022729"/>
    </source>
</evidence>
<keyword evidence="5" id="KW-0472">Membrane</keyword>
<evidence type="ECO:0000256" key="4">
    <source>
        <dbReference type="ARBA" id="ARBA00022989"/>
    </source>
</evidence>
<keyword evidence="4 5" id="KW-1133">Transmembrane helix</keyword>
<dbReference type="KEGG" id="shx:MS3_00010283"/>